<dbReference type="Gene3D" id="3.40.630.30">
    <property type="match status" value="1"/>
</dbReference>
<dbReference type="InterPro" id="IPR000182">
    <property type="entry name" value="GNAT_dom"/>
</dbReference>
<keyword evidence="1" id="KW-0808">Transferase</keyword>
<dbReference type="PANTHER" id="PTHR43072:SF23">
    <property type="entry name" value="UPF0039 PROTEIN C11D3.02C"/>
    <property type="match status" value="1"/>
</dbReference>
<dbReference type="Pfam" id="PF13420">
    <property type="entry name" value="Acetyltransf_4"/>
    <property type="match status" value="1"/>
</dbReference>
<feature type="domain" description="N-acetyltransferase" evidence="3">
    <location>
        <begin position="1"/>
        <end position="140"/>
    </location>
</feature>
<dbReference type="EMBL" id="JAHZIJ010000018">
    <property type="protein sequence ID" value="MBW7476935.1"/>
    <property type="molecule type" value="Genomic_DNA"/>
</dbReference>
<organism evidence="4 5">
    <name type="scientific">Paenibacillus oenotherae</name>
    <dbReference type="NCBI Taxonomy" id="1435645"/>
    <lineage>
        <taxon>Bacteria</taxon>
        <taxon>Bacillati</taxon>
        <taxon>Bacillota</taxon>
        <taxon>Bacilli</taxon>
        <taxon>Bacillales</taxon>
        <taxon>Paenibacillaceae</taxon>
        <taxon>Paenibacillus</taxon>
    </lineage>
</organism>
<dbReference type="PROSITE" id="PS51186">
    <property type="entry name" value="GNAT"/>
    <property type="match status" value="1"/>
</dbReference>
<evidence type="ECO:0000259" key="3">
    <source>
        <dbReference type="PROSITE" id="PS51186"/>
    </source>
</evidence>
<sequence length="141" mass="16213">MHTTVSFDMEPLTTEQMRGVIEPLANRYRSFIIRVDDRYRGYVLITQHKKKAAYGFTGEVTIYLNPEETGKGVGDHALRFIEGIAKELGFHSLIASICAENNASVHIFSRHGYQQVAHYREVGYKFGRWLDIVTYQKLLDV</sequence>
<evidence type="ECO:0000256" key="2">
    <source>
        <dbReference type="ARBA" id="ARBA00023315"/>
    </source>
</evidence>
<evidence type="ECO:0000313" key="4">
    <source>
        <dbReference type="EMBL" id="MBW7476935.1"/>
    </source>
</evidence>
<name>A0ABS7DAM4_9BACL</name>
<keyword evidence="5" id="KW-1185">Reference proteome</keyword>
<keyword evidence="2" id="KW-0012">Acyltransferase</keyword>
<dbReference type="Proteomes" id="UP000812277">
    <property type="component" value="Unassembled WGS sequence"/>
</dbReference>
<protein>
    <submittedName>
        <fullName evidence="4">GNAT family N-acetyltransferase</fullName>
    </submittedName>
</protein>
<gene>
    <name evidence="4" type="ORF">K0T92_19645</name>
</gene>
<dbReference type="InterPro" id="IPR016181">
    <property type="entry name" value="Acyl_CoA_acyltransferase"/>
</dbReference>
<dbReference type="PANTHER" id="PTHR43072">
    <property type="entry name" value="N-ACETYLTRANSFERASE"/>
    <property type="match status" value="1"/>
</dbReference>
<proteinExistence type="predicted"/>
<comment type="caution">
    <text evidence="4">The sequence shown here is derived from an EMBL/GenBank/DDBJ whole genome shotgun (WGS) entry which is preliminary data.</text>
</comment>
<evidence type="ECO:0000313" key="5">
    <source>
        <dbReference type="Proteomes" id="UP000812277"/>
    </source>
</evidence>
<accession>A0ABS7DAM4</accession>
<reference evidence="4 5" key="1">
    <citation type="submission" date="2021-07" db="EMBL/GenBank/DDBJ databases">
        <title>Paenibacillus radiodurans sp. nov., isolated from the southeastern edge of Tengger Desert.</title>
        <authorList>
            <person name="Zhang G."/>
        </authorList>
    </citation>
    <scope>NUCLEOTIDE SEQUENCE [LARGE SCALE GENOMIC DNA]</scope>
    <source>
        <strain evidence="4 5">DT7-4</strain>
    </source>
</reference>
<evidence type="ECO:0000256" key="1">
    <source>
        <dbReference type="ARBA" id="ARBA00022679"/>
    </source>
</evidence>
<dbReference type="CDD" id="cd04301">
    <property type="entry name" value="NAT_SF"/>
    <property type="match status" value="1"/>
</dbReference>
<dbReference type="SUPFAM" id="SSF55729">
    <property type="entry name" value="Acyl-CoA N-acyltransferases (Nat)"/>
    <property type="match status" value="1"/>
</dbReference>